<protein>
    <submittedName>
        <fullName evidence="10">Rhamnulokinase</fullName>
    </submittedName>
</protein>
<evidence type="ECO:0000313" key="10">
    <source>
        <dbReference type="EMBL" id="HDY59855.1"/>
    </source>
</evidence>
<keyword evidence="4 10" id="KW-0418">Kinase</keyword>
<evidence type="ECO:0000256" key="5">
    <source>
        <dbReference type="ARBA" id="ARBA00022840"/>
    </source>
</evidence>
<reference evidence="10" key="1">
    <citation type="journal article" date="2020" name="mSystems">
        <title>Genome- and Community-Level Interaction Insights into Carbon Utilization and Element Cycling Functions of Hydrothermarchaeota in Hydrothermal Sediment.</title>
        <authorList>
            <person name="Zhou Z."/>
            <person name="Liu Y."/>
            <person name="Xu W."/>
            <person name="Pan J."/>
            <person name="Luo Z.H."/>
            <person name="Li M."/>
        </authorList>
    </citation>
    <scope>NUCLEOTIDE SEQUENCE [LARGE SCALE GENOMIC DNA]</scope>
    <source>
        <strain evidence="10">SpSt-258</strain>
    </source>
</reference>
<evidence type="ECO:0000256" key="6">
    <source>
        <dbReference type="ARBA" id="ARBA00023157"/>
    </source>
</evidence>
<dbReference type="InterPro" id="IPR018484">
    <property type="entry name" value="FGGY_N"/>
</dbReference>
<keyword evidence="5" id="KW-0067">ATP-binding</keyword>
<dbReference type="Pfam" id="PF00370">
    <property type="entry name" value="FGGY_N"/>
    <property type="match status" value="1"/>
</dbReference>
<dbReference type="GO" id="GO:0005524">
    <property type="term" value="F:ATP binding"/>
    <property type="evidence" value="ECO:0007669"/>
    <property type="project" value="UniProtKB-KW"/>
</dbReference>
<sequence>MRLSDGLHWDIEHLFREIKNGLHFALIESSDLKSIGIDTWGVDFGLFDENEKLLAPPFSYRDPGTRGLIDKFSKLMKKEELYKRTGIQLLEINTIYRLYAMILSENEILKRAHSLLLLPDIFNHFFTGIKASEFTFATTTQLFNPVERDWDSEILKCLNIKRELFQKIAYPGMVLGELKKDFGRSDIDVVLVASHDTASAVAAVPADQKDFIYISSGTWSLMGIESDRPIINQKSFEYNFTNEGIIGQTFRFLKNILGLGILHSCKKEWEGKQSLDYNTLINLARNEENFLSIINPFDIRFLSPRSMTEEIKKFCIETGQQSPQTIGQLVRCILESLSLAYRHTLEQIKEITNRDFTVIHIIGGGSLNEILCQFTADATGIPVYAGPVEATAFSNILTQAMAKGKLNSMNELRNIVRKSFPLNEYIPGDTKSWDDIYGYYRELVNKKF</sequence>
<name>A0A7V0Z779_UNCW3</name>
<dbReference type="Pfam" id="PF02782">
    <property type="entry name" value="FGGY_C"/>
    <property type="match status" value="1"/>
</dbReference>
<dbReference type="AlphaFoldDB" id="A0A7V0Z779"/>
<dbReference type="PANTHER" id="PTHR10196">
    <property type="entry name" value="SUGAR KINASE"/>
    <property type="match status" value="1"/>
</dbReference>
<gene>
    <name evidence="10" type="ORF">ENP86_09965</name>
</gene>
<evidence type="ECO:0000256" key="7">
    <source>
        <dbReference type="ARBA" id="ARBA00023308"/>
    </source>
</evidence>
<dbReference type="Gene3D" id="3.30.420.40">
    <property type="match status" value="2"/>
</dbReference>
<dbReference type="InterPro" id="IPR018485">
    <property type="entry name" value="FGGY_C"/>
</dbReference>
<keyword evidence="2" id="KW-0808">Transferase</keyword>
<dbReference type="GO" id="GO:0004370">
    <property type="term" value="F:glycerol kinase activity"/>
    <property type="evidence" value="ECO:0007669"/>
    <property type="project" value="TreeGrafter"/>
</dbReference>
<accession>A0A7V0Z779</accession>
<dbReference type="SUPFAM" id="SSF53067">
    <property type="entry name" value="Actin-like ATPase domain"/>
    <property type="match status" value="2"/>
</dbReference>
<feature type="domain" description="Carbohydrate kinase FGGY N-terminal" evidence="8">
    <location>
        <begin position="25"/>
        <end position="183"/>
    </location>
</feature>
<evidence type="ECO:0000256" key="1">
    <source>
        <dbReference type="ARBA" id="ARBA00009156"/>
    </source>
</evidence>
<dbReference type="GO" id="GO:0005829">
    <property type="term" value="C:cytosol"/>
    <property type="evidence" value="ECO:0007669"/>
    <property type="project" value="TreeGrafter"/>
</dbReference>
<comment type="similarity">
    <text evidence="1">Belongs to the FGGY kinase family.</text>
</comment>
<evidence type="ECO:0000259" key="9">
    <source>
        <dbReference type="Pfam" id="PF02782"/>
    </source>
</evidence>
<dbReference type="GO" id="GO:0008993">
    <property type="term" value="F:rhamnulokinase activity"/>
    <property type="evidence" value="ECO:0007669"/>
    <property type="project" value="InterPro"/>
</dbReference>
<keyword evidence="3" id="KW-0547">Nucleotide-binding</keyword>
<dbReference type="InterPro" id="IPR013449">
    <property type="entry name" value="Rhamnulokinase"/>
</dbReference>
<comment type="caution">
    <text evidence="10">The sequence shown here is derived from an EMBL/GenBank/DDBJ whole genome shotgun (WGS) entry which is preliminary data.</text>
</comment>
<evidence type="ECO:0000256" key="2">
    <source>
        <dbReference type="ARBA" id="ARBA00022679"/>
    </source>
</evidence>
<dbReference type="GO" id="GO:0019301">
    <property type="term" value="P:rhamnose catabolic process"/>
    <property type="evidence" value="ECO:0007669"/>
    <property type="project" value="InterPro"/>
</dbReference>
<dbReference type="CDD" id="cd07771">
    <property type="entry name" value="ASKHA_NBD_FGGY_RhaB-like"/>
    <property type="match status" value="1"/>
</dbReference>
<dbReference type="PANTHER" id="PTHR10196:SF93">
    <property type="entry name" value="L-RHAMNULOKINASE"/>
    <property type="match status" value="1"/>
</dbReference>
<dbReference type="InterPro" id="IPR043129">
    <property type="entry name" value="ATPase_NBD"/>
</dbReference>
<keyword evidence="6" id="KW-1015">Disulfide bond</keyword>
<evidence type="ECO:0000256" key="3">
    <source>
        <dbReference type="ARBA" id="ARBA00022741"/>
    </source>
</evidence>
<organism evidence="10">
    <name type="scientific">candidate division WOR-3 bacterium</name>
    <dbReference type="NCBI Taxonomy" id="2052148"/>
    <lineage>
        <taxon>Bacteria</taxon>
        <taxon>Bacteria division WOR-3</taxon>
    </lineage>
</organism>
<keyword evidence="7" id="KW-0684">Rhamnose metabolism</keyword>
<proteinExistence type="inferred from homology"/>
<evidence type="ECO:0000256" key="4">
    <source>
        <dbReference type="ARBA" id="ARBA00022777"/>
    </source>
</evidence>
<evidence type="ECO:0000259" key="8">
    <source>
        <dbReference type="Pfam" id="PF00370"/>
    </source>
</evidence>
<dbReference type="GO" id="GO:0006071">
    <property type="term" value="P:glycerol metabolic process"/>
    <property type="evidence" value="ECO:0007669"/>
    <property type="project" value="TreeGrafter"/>
</dbReference>
<feature type="domain" description="Carbohydrate kinase FGGY C-terminal" evidence="9">
    <location>
        <begin position="213"/>
        <end position="402"/>
    </location>
</feature>
<dbReference type="EMBL" id="DSKY01000022">
    <property type="protein sequence ID" value="HDY59855.1"/>
    <property type="molecule type" value="Genomic_DNA"/>
</dbReference>